<evidence type="ECO:0000313" key="2">
    <source>
        <dbReference type="Proteomes" id="UP000202982"/>
    </source>
</evidence>
<name>A0A1B1W2A8_9CAUD</name>
<dbReference type="KEGG" id="vg:30308607"/>
<evidence type="ECO:0000313" key="1">
    <source>
        <dbReference type="EMBL" id="ANW46803.1"/>
    </source>
</evidence>
<dbReference type="Proteomes" id="UP000202982">
    <property type="component" value="Segment"/>
</dbReference>
<keyword evidence="2" id="KW-1185">Reference proteome</keyword>
<dbReference type="RefSeq" id="YP_009322721.1">
    <property type="nucleotide sequence ID" value="NC_031924.1"/>
</dbReference>
<sequence>MSVYFIHAEVFVNNDCAAEKLSGVVVATNAVDALENFWRDDMVSSLTSQGIKVVIDKFEKVE</sequence>
<reference evidence="1" key="1">
    <citation type="submission" date="2016-09" db="EMBL/GenBank/DDBJ databases">
        <authorList>
            <person name="Liu Y."/>
            <person name="Bai C."/>
            <person name="Tong Y."/>
            <person name="Mi Z."/>
            <person name="An X."/>
            <person name="Huang Y."/>
            <person name="Li P."/>
            <person name="Yuan X."/>
            <person name="Niu W."/>
            <person name="Liu H."/>
        </authorList>
    </citation>
    <scope>NUCLEOTIDE SEQUENCE</scope>
</reference>
<accession>A0A1B1W2A8</accession>
<dbReference type="EMBL" id="KX523699">
    <property type="protein sequence ID" value="ANW46803.1"/>
    <property type="molecule type" value="Genomic_DNA"/>
</dbReference>
<protein>
    <submittedName>
        <fullName evidence="1">Uncharacterized protein</fullName>
    </submittedName>
</protein>
<dbReference type="GeneID" id="30308607"/>
<organism evidence="1 2">
    <name type="scientific">Salmonella phage IME207</name>
    <dbReference type="NCBI Taxonomy" id="1873985"/>
    <lineage>
        <taxon>Viruses</taxon>
        <taxon>Duplodnaviria</taxon>
        <taxon>Heunggongvirae</taxon>
        <taxon>Uroviricota</taxon>
        <taxon>Caudoviricetes</taxon>
        <taxon>Shuimuvirus</taxon>
        <taxon>Shuimuvirus IME207</taxon>
    </lineage>
</organism>
<proteinExistence type="predicted"/>